<dbReference type="RefSeq" id="WP_281891805.1">
    <property type="nucleotide sequence ID" value="NZ_BSDI01000001.1"/>
</dbReference>
<name>A0ABQ5QK56_9ACTN</name>
<keyword evidence="1" id="KW-0732">Signal</keyword>
<proteinExistence type="predicted"/>
<evidence type="ECO:0008006" key="4">
    <source>
        <dbReference type="Google" id="ProtNLM"/>
    </source>
</evidence>
<reference evidence="2" key="1">
    <citation type="submission" date="2022-12" db="EMBL/GenBank/DDBJ databases">
        <title>New Phytohabitans aurantiacus sp. RD004123 nov., an actinomycete isolated from soil.</title>
        <authorList>
            <person name="Triningsih D.W."/>
            <person name="Harunari E."/>
            <person name="Igarashi Y."/>
        </authorList>
    </citation>
    <scope>NUCLEOTIDE SEQUENCE</scope>
    <source>
        <strain evidence="2">RD004123</strain>
    </source>
</reference>
<dbReference type="Pfam" id="PF14262">
    <property type="entry name" value="Cthe_2159"/>
    <property type="match status" value="1"/>
</dbReference>
<dbReference type="InterPro" id="IPR025584">
    <property type="entry name" value="Cthe_2159"/>
</dbReference>
<dbReference type="Proteomes" id="UP001144280">
    <property type="component" value="Unassembled WGS sequence"/>
</dbReference>
<evidence type="ECO:0000313" key="2">
    <source>
        <dbReference type="EMBL" id="GLH94958.1"/>
    </source>
</evidence>
<gene>
    <name evidence="2" type="ORF">Pa4123_02300</name>
</gene>
<keyword evidence="3" id="KW-1185">Reference proteome</keyword>
<organism evidence="2 3">
    <name type="scientific">Phytohabitans aurantiacus</name>
    <dbReference type="NCBI Taxonomy" id="3016789"/>
    <lineage>
        <taxon>Bacteria</taxon>
        <taxon>Bacillati</taxon>
        <taxon>Actinomycetota</taxon>
        <taxon>Actinomycetes</taxon>
        <taxon>Micromonosporales</taxon>
        <taxon>Micromonosporaceae</taxon>
    </lineage>
</organism>
<accession>A0ABQ5QK56</accession>
<sequence length="564" mass="54774">MRRSPRIAMLTAAAAITTAGVAVAGTPTAVLAAGPAAGQAMAANAAHHDSAADHAWNSADVRAVQLTGSGATTTATGVTVSGSTVTVTAAGTYQFTGSLTNGRIVVNSTGTGIVRILLNGVTIANSTTSALHVAAASEVMVVVNAGTTNRLTDASTRATTDTSTAALFSEDNLTITGTGSLTVQGNAVDGIASEDGLVIDSVNLTVNAVDDAVRGQDYVVLNSGTVTATSSGGDGVKSNDDADATRGYVHVAGGSLSVTAAGDGVSATTDVVVSGGTVSARTGGGSTVPPPADGSSKGLKAGVLLALSDGQTTVDSSDDGIHSDAAIVVDGGTHTVATADDGVHAETTLNVVAGSVTVTRSYEGLEALKLTISGGSVNATSTDDALNASEEGVNESQVAPNAFITITGGQVVVSGGTDGIDSNGTLTISGGTVVTAGSPTRGGGEGGLDSNGALTFTGGTVLATGITASTSRLPTTGQGWVSYTFGANQPAGTIVHLVNSSGTQIAAYRSGKVFRGVLLSSSQIVRGQTYRIYTGGTVSGTPVGGLYMGGTVSGTQVGTAVAGG</sequence>
<evidence type="ECO:0000313" key="3">
    <source>
        <dbReference type="Proteomes" id="UP001144280"/>
    </source>
</evidence>
<feature type="signal peptide" evidence="1">
    <location>
        <begin position="1"/>
        <end position="24"/>
    </location>
</feature>
<dbReference type="EMBL" id="BSDI01000001">
    <property type="protein sequence ID" value="GLH94958.1"/>
    <property type="molecule type" value="Genomic_DNA"/>
</dbReference>
<protein>
    <recommendedName>
        <fullName evidence="4">Carbohydrate-binding domain-containing protein</fullName>
    </recommendedName>
</protein>
<evidence type="ECO:0000256" key="1">
    <source>
        <dbReference type="SAM" id="SignalP"/>
    </source>
</evidence>
<comment type="caution">
    <text evidence="2">The sequence shown here is derived from an EMBL/GenBank/DDBJ whole genome shotgun (WGS) entry which is preliminary data.</text>
</comment>
<feature type="chain" id="PRO_5045913219" description="Carbohydrate-binding domain-containing protein" evidence="1">
    <location>
        <begin position="25"/>
        <end position="564"/>
    </location>
</feature>